<dbReference type="PANTHER" id="PTHR37817:SF1">
    <property type="entry name" value="N-ACETYLTRANSFERASE EIS"/>
    <property type="match status" value="1"/>
</dbReference>
<organism evidence="3 4">
    <name type="scientific">Halorubellus litoreus</name>
    <dbReference type="NCBI Taxonomy" id="755308"/>
    <lineage>
        <taxon>Archaea</taxon>
        <taxon>Methanobacteriati</taxon>
        <taxon>Methanobacteriota</taxon>
        <taxon>Stenosarchaea group</taxon>
        <taxon>Halobacteria</taxon>
        <taxon>Halobacteriales</taxon>
        <taxon>Halorubellaceae</taxon>
        <taxon>Halorubellus</taxon>
    </lineage>
</organism>
<proteinExistence type="predicted"/>
<dbReference type="GO" id="GO:0016746">
    <property type="term" value="F:acyltransferase activity"/>
    <property type="evidence" value="ECO:0007669"/>
    <property type="project" value="UniProtKB-KW"/>
</dbReference>
<dbReference type="PANTHER" id="PTHR37817">
    <property type="entry name" value="N-ACETYLTRANSFERASE EIS"/>
    <property type="match status" value="1"/>
</dbReference>
<keyword evidence="4" id="KW-1185">Reference proteome</keyword>
<protein>
    <submittedName>
        <fullName evidence="3">Enhanced intracellular survival protein Eis</fullName>
        <ecNumber evidence="3">2.3.1.-</ecNumber>
    </submittedName>
</protein>
<dbReference type="Pfam" id="PF13527">
    <property type="entry name" value="Acetyltransf_9"/>
    <property type="match status" value="1"/>
</dbReference>
<evidence type="ECO:0000259" key="2">
    <source>
        <dbReference type="Pfam" id="PF17668"/>
    </source>
</evidence>
<evidence type="ECO:0000313" key="3">
    <source>
        <dbReference type="EMBL" id="MFC6953407.1"/>
    </source>
</evidence>
<keyword evidence="3" id="KW-0808">Transferase</keyword>
<dbReference type="AlphaFoldDB" id="A0ABD5VDD3"/>
<dbReference type="SUPFAM" id="SSF55729">
    <property type="entry name" value="Acyl-CoA N-acyltransferases (Nat)"/>
    <property type="match status" value="1"/>
</dbReference>
<dbReference type="InterPro" id="IPR016181">
    <property type="entry name" value="Acyl_CoA_acyltransferase"/>
</dbReference>
<feature type="domain" description="Enhanced intracellular survival protein" evidence="1">
    <location>
        <begin position="295"/>
        <end position="378"/>
    </location>
</feature>
<dbReference type="InterPro" id="IPR036527">
    <property type="entry name" value="SCP2_sterol-bd_dom_sf"/>
</dbReference>
<keyword evidence="3" id="KW-0012">Acyltransferase</keyword>
<dbReference type="EMBL" id="JBHSXN010000002">
    <property type="protein sequence ID" value="MFC6953407.1"/>
    <property type="molecule type" value="Genomic_DNA"/>
</dbReference>
<dbReference type="Proteomes" id="UP001596395">
    <property type="component" value="Unassembled WGS sequence"/>
</dbReference>
<feature type="domain" description="Eis-like acetyltransferase" evidence="2">
    <location>
        <begin position="180"/>
        <end position="290"/>
    </location>
</feature>
<dbReference type="EC" id="2.3.1.-" evidence="3"/>
<dbReference type="RefSeq" id="WP_336350367.1">
    <property type="nucleotide sequence ID" value="NZ_JAZAQL010000002.1"/>
</dbReference>
<evidence type="ECO:0000259" key="1">
    <source>
        <dbReference type="Pfam" id="PF13530"/>
    </source>
</evidence>
<name>A0ABD5VDD3_9EURY</name>
<accession>A0ABD5VDD3</accession>
<gene>
    <name evidence="3" type="primary">eis</name>
    <name evidence="3" type="ORF">ACFQGB_11085</name>
</gene>
<dbReference type="InterPro" id="IPR025559">
    <property type="entry name" value="Eis_dom"/>
</dbReference>
<dbReference type="InterPro" id="IPR051554">
    <property type="entry name" value="Acetyltransferase_Eis"/>
</dbReference>
<dbReference type="SUPFAM" id="SSF55718">
    <property type="entry name" value="SCP-like"/>
    <property type="match status" value="1"/>
</dbReference>
<sequence>MQYREIEPPDERVTEIVRYAFDAQSGPFDPDEFDPEDAPEAVGGQRGLFDGDDLRVVCAHYWFDVDVRGSPTSAPGLTMVASPPEHRRGGNVRQLLEHSLAEYRERGDPLSLLWPFSTPFYGQYGWATTNRYAVHDVDAGSLSFATETDAADAVQFERVTADDWAALDAVDDATWTQTLAIDRGEDFWRHRVFESWGTDPYAAVGYRDGDPVAYLTYTVEDGDDGRRLSVSYFGAVDHDALLAVLSFCHAHDSQVETVRLKTPVDWPLAYVVDDPGAVESDLRTGPMGRVVDAVDALEAVPVEPGVDTDVVLDVADPLAAWHEDPVRLSLGDGTATAERAPGAVPDVELGVGALTQVLLGTRTATDLARTRDLTGRDDADPPEGVLGALDAAYPETDACMLQFF</sequence>
<comment type="caution">
    <text evidence="3">The sequence shown here is derived from an EMBL/GenBank/DDBJ whole genome shotgun (WGS) entry which is preliminary data.</text>
</comment>
<dbReference type="Pfam" id="PF17668">
    <property type="entry name" value="Acetyltransf_17"/>
    <property type="match status" value="1"/>
</dbReference>
<evidence type="ECO:0000313" key="4">
    <source>
        <dbReference type="Proteomes" id="UP001596395"/>
    </source>
</evidence>
<dbReference type="Gene3D" id="3.40.630.30">
    <property type="match status" value="2"/>
</dbReference>
<reference evidence="3 4" key="1">
    <citation type="journal article" date="2019" name="Int. J. Syst. Evol. Microbiol.">
        <title>The Global Catalogue of Microorganisms (GCM) 10K type strain sequencing project: providing services to taxonomists for standard genome sequencing and annotation.</title>
        <authorList>
            <consortium name="The Broad Institute Genomics Platform"/>
            <consortium name="The Broad Institute Genome Sequencing Center for Infectious Disease"/>
            <person name="Wu L."/>
            <person name="Ma J."/>
        </authorList>
    </citation>
    <scope>NUCLEOTIDE SEQUENCE [LARGE SCALE GENOMIC DNA]</scope>
    <source>
        <strain evidence="3 4">GX26</strain>
    </source>
</reference>
<dbReference type="Pfam" id="PF13530">
    <property type="entry name" value="SCP2_2"/>
    <property type="match status" value="1"/>
</dbReference>
<dbReference type="Gene3D" id="3.30.1050.10">
    <property type="entry name" value="SCP2 sterol-binding domain"/>
    <property type="match status" value="1"/>
</dbReference>
<dbReference type="InterPro" id="IPR041380">
    <property type="entry name" value="Acetyltransf_17"/>
</dbReference>